<dbReference type="SMART" id="SM00421">
    <property type="entry name" value="HTH_LUXR"/>
    <property type="match status" value="1"/>
</dbReference>
<keyword evidence="2" id="KW-0805">Transcription regulation</keyword>
<dbReference type="PANTHER" id="PTHR43214:SF41">
    <property type="entry name" value="NITRATE_NITRITE RESPONSE REGULATOR PROTEIN NARP"/>
    <property type="match status" value="1"/>
</dbReference>
<sequence>MNHGGRPVPPSMDATNMLHNHQHAGTQAPQHIHLALIEEDAEFRGAVISAFQHSPSIRITGVAATRADGLQLLEQAPADVLLVALSFPDGAGIELIRSASRLWPGCGIMVSTAFGDQPKLLECIEAGAVGYLLKDDVPSFMLEEIRNVSSGGGSINPLIARRLLTRFGGLAMHAGAALSARETHILDLITKGFTADEVARQTQMSRHTILSFIRRIYARLAVEAGAPR</sequence>
<dbReference type="InterPro" id="IPR058245">
    <property type="entry name" value="NreC/VraR/RcsB-like_REC"/>
</dbReference>
<dbReference type="PROSITE" id="PS00622">
    <property type="entry name" value="HTH_LUXR_1"/>
    <property type="match status" value="1"/>
</dbReference>
<comment type="caution">
    <text evidence="5">Lacks conserved residue(s) required for the propagation of feature annotation.</text>
</comment>
<keyword evidence="1" id="KW-0597">Phosphoprotein</keyword>
<proteinExistence type="predicted"/>
<dbReference type="PANTHER" id="PTHR43214">
    <property type="entry name" value="TWO-COMPONENT RESPONSE REGULATOR"/>
    <property type="match status" value="1"/>
</dbReference>
<dbReference type="AlphaFoldDB" id="A0A7V8JSJ5"/>
<accession>A0A7V8JSJ5</accession>
<protein>
    <submittedName>
        <fullName evidence="7">Response regulator UvrY</fullName>
    </submittedName>
</protein>
<name>A0A7V8JSJ5_9BURK</name>
<dbReference type="InterPro" id="IPR039420">
    <property type="entry name" value="WalR-like"/>
</dbReference>
<evidence type="ECO:0000256" key="5">
    <source>
        <dbReference type="PROSITE-ProRule" id="PRU00169"/>
    </source>
</evidence>
<keyword evidence="4" id="KW-0804">Transcription</keyword>
<evidence type="ECO:0000313" key="7">
    <source>
        <dbReference type="EMBL" id="KAF1036283.1"/>
    </source>
</evidence>
<dbReference type="Gene3D" id="3.40.50.2300">
    <property type="match status" value="1"/>
</dbReference>
<dbReference type="GO" id="GO:0006355">
    <property type="term" value="P:regulation of DNA-templated transcription"/>
    <property type="evidence" value="ECO:0007669"/>
    <property type="project" value="InterPro"/>
</dbReference>
<dbReference type="SMART" id="SM00448">
    <property type="entry name" value="REC"/>
    <property type="match status" value="1"/>
</dbReference>
<dbReference type="Pfam" id="PF00196">
    <property type="entry name" value="GerE"/>
    <property type="match status" value="1"/>
</dbReference>
<evidence type="ECO:0000256" key="4">
    <source>
        <dbReference type="ARBA" id="ARBA00023163"/>
    </source>
</evidence>
<dbReference type="InterPro" id="IPR000792">
    <property type="entry name" value="Tscrpt_reg_LuxR_C"/>
</dbReference>
<evidence type="ECO:0000313" key="8">
    <source>
        <dbReference type="Proteomes" id="UP000462435"/>
    </source>
</evidence>
<dbReference type="SUPFAM" id="SSF46894">
    <property type="entry name" value="C-terminal effector domain of the bipartite response regulators"/>
    <property type="match status" value="1"/>
</dbReference>
<dbReference type="InterPro" id="IPR016032">
    <property type="entry name" value="Sig_transdc_resp-reg_C-effctor"/>
</dbReference>
<evidence type="ECO:0000256" key="2">
    <source>
        <dbReference type="ARBA" id="ARBA00023015"/>
    </source>
</evidence>
<reference evidence="8" key="1">
    <citation type="journal article" date="2020" name="MBio">
        <title>Horizontal gene transfer to a defensive symbiont with a reduced genome amongst a multipartite beetle microbiome.</title>
        <authorList>
            <person name="Waterworth S.C."/>
            <person name="Florez L.V."/>
            <person name="Rees E.R."/>
            <person name="Hertweck C."/>
            <person name="Kaltenpoth M."/>
            <person name="Kwan J.C."/>
        </authorList>
    </citation>
    <scope>NUCLEOTIDE SEQUENCE [LARGE SCALE GENOMIC DNA]</scope>
</reference>
<dbReference type="GO" id="GO:0003677">
    <property type="term" value="F:DNA binding"/>
    <property type="evidence" value="ECO:0007669"/>
    <property type="project" value="UniProtKB-KW"/>
</dbReference>
<evidence type="ECO:0000256" key="1">
    <source>
        <dbReference type="ARBA" id="ARBA00022553"/>
    </source>
</evidence>
<dbReference type="SUPFAM" id="SSF52172">
    <property type="entry name" value="CheY-like"/>
    <property type="match status" value="1"/>
</dbReference>
<evidence type="ECO:0000256" key="3">
    <source>
        <dbReference type="ARBA" id="ARBA00023125"/>
    </source>
</evidence>
<dbReference type="PROSITE" id="PS50110">
    <property type="entry name" value="RESPONSE_REGULATORY"/>
    <property type="match status" value="1"/>
</dbReference>
<organism evidence="7 8">
    <name type="scientific">Herbaspirillum frisingense</name>
    <dbReference type="NCBI Taxonomy" id="92645"/>
    <lineage>
        <taxon>Bacteria</taxon>
        <taxon>Pseudomonadati</taxon>
        <taxon>Pseudomonadota</taxon>
        <taxon>Betaproteobacteria</taxon>
        <taxon>Burkholderiales</taxon>
        <taxon>Oxalobacteraceae</taxon>
        <taxon>Herbaspirillum</taxon>
    </lineage>
</organism>
<comment type="caution">
    <text evidence="7">The sequence shown here is derived from an EMBL/GenBank/DDBJ whole genome shotgun (WGS) entry which is preliminary data.</text>
</comment>
<dbReference type="EMBL" id="WNDX01000201">
    <property type="protein sequence ID" value="KAF1036283.1"/>
    <property type="molecule type" value="Genomic_DNA"/>
</dbReference>
<gene>
    <name evidence="7" type="primary">uvrY_3</name>
    <name evidence="7" type="ORF">GAK35_04087</name>
</gene>
<dbReference type="GO" id="GO:0000160">
    <property type="term" value="P:phosphorelay signal transduction system"/>
    <property type="evidence" value="ECO:0007669"/>
    <property type="project" value="InterPro"/>
</dbReference>
<dbReference type="Pfam" id="PF00072">
    <property type="entry name" value="Response_reg"/>
    <property type="match status" value="1"/>
</dbReference>
<evidence type="ECO:0000259" key="6">
    <source>
        <dbReference type="PROSITE" id="PS50110"/>
    </source>
</evidence>
<dbReference type="CDD" id="cd17535">
    <property type="entry name" value="REC_NarL-like"/>
    <property type="match status" value="1"/>
</dbReference>
<dbReference type="InterPro" id="IPR001789">
    <property type="entry name" value="Sig_transdc_resp-reg_receiver"/>
</dbReference>
<feature type="domain" description="Response regulatory" evidence="6">
    <location>
        <begin position="33"/>
        <end position="149"/>
    </location>
</feature>
<dbReference type="PRINTS" id="PR00038">
    <property type="entry name" value="HTHLUXR"/>
</dbReference>
<keyword evidence="3" id="KW-0238">DNA-binding</keyword>
<dbReference type="InterPro" id="IPR011006">
    <property type="entry name" value="CheY-like_superfamily"/>
</dbReference>
<dbReference type="Proteomes" id="UP000462435">
    <property type="component" value="Unassembled WGS sequence"/>
</dbReference>